<organism evidence="10 11">
    <name type="scientific">Manihot esculenta</name>
    <name type="common">Cassava</name>
    <name type="synonym">Jatropha manihot</name>
    <dbReference type="NCBI Taxonomy" id="3983"/>
    <lineage>
        <taxon>Eukaryota</taxon>
        <taxon>Viridiplantae</taxon>
        <taxon>Streptophyta</taxon>
        <taxon>Embryophyta</taxon>
        <taxon>Tracheophyta</taxon>
        <taxon>Spermatophyta</taxon>
        <taxon>Magnoliopsida</taxon>
        <taxon>eudicotyledons</taxon>
        <taxon>Gunneridae</taxon>
        <taxon>Pentapetalae</taxon>
        <taxon>rosids</taxon>
        <taxon>fabids</taxon>
        <taxon>Malpighiales</taxon>
        <taxon>Euphorbiaceae</taxon>
        <taxon>Crotonoideae</taxon>
        <taxon>Manihoteae</taxon>
        <taxon>Manihot</taxon>
    </lineage>
</organism>
<dbReference type="EC" id="3.2.2.6" evidence="1"/>
<dbReference type="GO" id="GO:0043531">
    <property type="term" value="F:ADP binding"/>
    <property type="evidence" value="ECO:0007669"/>
    <property type="project" value="InterPro"/>
</dbReference>
<keyword evidence="4" id="KW-0378">Hydrolase</keyword>
<keyword evidence="8" id="KW-0812">Transmembrane</keyword>
<gene>
    <name evidence="10" type="ORF">MANES_02G205700v8</name>
</gene>
<dbReference type="InterPro" id="IPR058192">
    <property type="entry name" value="WHD_ROQ1-like"/>
</dbReference>
<accession>A0A2C9WFT1</accession>
<dbReference type="SMART" id="SM00255">
    <property type="entry name" value="TIR"/>
    <property type="match status" value="1"/>
</dbReference>
<dbReference type="InterPro" id="IPR035897">
    <property type="entry name" value="Toll_tir_struct_dom_sf"/>
</dbReference>
<dbReference type="SUPFAM" id="SSF52200">
    <property type="entry name" value="Toll/Interleukin receptor TIR domain"/>
    <property type="match status" value="1"/>
</dbReference>
<dbReference type="InterPro" id="IPR045344">
    <property type="entry name" value="C-JID"/>
</dbReference>
<keyword evidence="11" id="KW-1185">Reference proteome</keyword>
<dbReference type="Gene3D" id="1.10.8.430">
    <property type="entry name" value="Helical domain of apoptotic protease-activating factors"/>
    <property type="match status" value="1"/>
</dbReference>
<evidence type="ECO:0000256" key="6">
    <source>
        <dbReference type="ARBA" id="ARBA00023027"/>
    </source>
</evidence>
<dbReference type="GO" id="GO:0006952">
    <property type="term" value="P:defense response"/>
    <property type="evidence" value="ECO:0007669"/>
    <property type="project" value="UniProtKB-KW"/>
</dbReference>
<dbReference type="InterPro" id="IPR000157">
    <property type="entry name" value="TIR_dom"/>
</dbReference>
<evidence type="ECO:0000256" key="2">
    <source>
        <dbReference type="ARBA" id="ARBA00022614"/>
    </source>
</evidence>
<dbReference type="PANTHER" id="PTHR11017">
    <property type="entry name" value="LEUCINE-RICH REPEAT-CONTAINING PROTEIN"/>
    <property type="match status" value="1"/>
</dbReference>
<dbReference type="FunFam" id="3.80.10.10:FF:000386">
    <property type="entry name" value="Disease resistance protein RPS4"/>
    <property type="match status" value="1"/>
</dbReference>
<keyword evidence="6" id="KW-0520">NAD</keyword>
<evidence type="ECO:0000259" key="9">
    <source>
        <dbReference type="PROSITE" id="PS50104"/>
    </source>
</evidence>
<evidence type="ECO:0000256" key="1">
    <source>
        <dbReference type="ARBA" id="ARBA00011982"/>
    </source>
</evidence>
<evidence type="ECO:0000256" key="8">
    <source>
        <dbReference type="SAM" id="Phobius"/>
    </source>
</evidence>
<dbReference type="PROSITE" id="PS50104">
    <property type="entry name" value="TIR"/>
    <property type="match status" value="1"/>
</dbReference>
<dbReference type="InterPro" id="IPR027417">
    <property type="entry name" value="P-loop_NTPase"/>
</dbReference>
<dbReference type="AlphaFoldDB" id="A0A2C9WFT1"/>
<dbReference type="SUPFAM" id="SSF52540">
    <property type="entry name" value="P-loop containing nucleoside triphosphate hydrolases"/>
    <property type="match status" value="1"/>
</dbReference>
<dbReference type="InterPro" id="IPR036390">
    <property type="entry name" value="WH_DNA-bd_sf"/>
</dbReference>
<dbReference type="GO" id="GO:0007165">
    <property type="term" value="P:signal transduction"/>
    <property type="evidence" value="ECO:0007669"/>
    <property type="project" value="InterPro"/>
</dbReference>
<dbReference type="InterPro" id="IPR002182">
    <property type="entry name" value="NB-ARC"/>
</dbReference>
<protein>
    <recommendedName>
        <fullName evidence="1">ADP-ribosyl cyclase/cyclic ADP-ribose hydrolase</fullName>
        <ecNumber evidence="1">3.2.2.6</ecNumber>
    </recommendedName>
</protein>
<feature type="domain" description="TIR" evidence="9">
    <location>
        <begin position="13"/>
        <end position="179"/>
    </location>
</feature>
<dbReference type="EMBL" id="CM004388">
    <property type="protein sequence ID" value="OAY58771.1"/>
    <property type="molecule type" value="Genomic_DNA"/>
</dbReference>
<name>A0A2C9WFT1_MANES</name>
<dbReference type="Pfam" id="PF01582">
    <property type="entry name" value="TIR"/>
    <property type="match status" value="1"/>
</dbReference>
<dbReference type="Gene3D" id="3.80.10.10">
    <property type="entry name" value="Ribonuclease Inhibitor"/>
    <property type="match status" value="2"/>
</dbReference>
<dbReference type="Gramene" id="Manes.02G205700.1.v8.1">
    <property type="protein sequence ID" value="Manes.02G205700.1.v8.1.CDS"/>
    <property type="gene ID" value="Manes.02G205700.v8.1"/>
</dbReference>
<comment type="caution">
    <text evidence="10">The sequence shown here is derived from an EMBL/GenBank/DDBJ whole genome shotgun (WGS) entry which is preliminary data.</text>
</comment>
<dbReference type="InterPro" id="IPR044974">
    <property type="entry name" value="Disease_R_plants"/>
</dbReference>
<dbReference type="SUPFAM" id="SSF46785">
    <property type="entry name" value="Winged helix' DNA-binding domain"/>
    <property type="match status" value="1"/>
</dbReference>
<dbReference type="Pfam" id="PF07725">
    <property type="entry name" value="LRR_3"/>
    <property type="match status" value="1"/>
</dbReference>
<dbReference type="FunFam" id="1.10.8.430:FF:000002">
    <property type="entry name" value="Disease resistance protein (TIR-NBS-LRR class)"/>
    <property type="match status" value="1"/>
</dbReference>
<dbReference type="Pfam" id="PF23282">
    <property type="entry name" value="WHD_ROQ1"/>
    <property type="match status" value="1"/>
</dbReference>
<dbReference type="PANTHER" id="PTHR11017:SF354">
    <property type="entry name" value="ADP-RIBOSYL CYCLASE_CYCLIC ADP-RIBOSE HYDROLASE"/>
    <property type="match status" value="1"/>
</dbReference>
<reference evidence="11" key="1">
    <citation type="journal article" date="2016" name="Nat. Biotechnol.">
        <title>Sequencing wild and cultivated cassava and related species reveals extensive interspecific hybridization and genetic diversity.</title>
        <authorList>
            <person name="Bredeson J.V."/>
            <person name="Lyons J.B."/>
            <person name="Prochnik S.E."/>
            <person name="Wu G.A."/>
            <person name="Ha C.M."/>
            <person name="Edsinger-Gonzales E."/>
            <person name="Grimwood J."/>
            <person name="Schmutz J."/>
            <person name="Rabbi I.Y."/>
            <person name="Egesi C."/>
            <person name="Nauluvula P."/>
            <person name="Lebot V."/>
            <person name="Ndunguru J."/>
            <person name="Mkamilo G."/>
            <person name="Bart R.S."/>
            <person name="Setter T.L."/>
            <person name="Gleadow R.M."/>
            <person name="Kulakow P."/>
            <person name="Ferguson M.E."/>
            <person name="Rounsley S."/>
            <person name="Rokhsar D.S."/>
        </authorList>
    </citation>
    <scope>NUCLEOTIDE SEQUENCE [LARGE SCALE GENOMIC DNA]</scope>
    <source>
        <strain evidence="11">cv. AM560-2</strain>
    </source>
</reference>
<dbReference type="Pfam" id="PF20160">
    <property type="entry name" value="C-JID"/>
    <property type="match status" value="1"/>
</dbReference>
<feature type="transmembrane region" description="Helical" evidence="8">
    <location>
        <begin position="915"/>
        <end position="938"/>
    </location>
</feature>
<dbReference type="Pfam" id="PF00931">
    <property type="entry name" value="NB-ARC"/>
    <property type="match status" value="1"/>
</dbReference>
<comment type="catalytic activity">
    <reaction evidence="7">
        <text>NAD(+) + H2O = ADP-D-ribose + nicotinamide + H(+)</text>
        <dbReference type="Rhea" id="RHEA:16301"/>
        <dbReference type="ChEBI" id="CHEBI:15377"/>
        <dbReference type="ChEBI" id="CHEBI:15378"/>
        <dbReference type="ChEBI" id="CHEBI:17154"/>
        <dbReference type="ChEBI" id="CHEBI:57540"/>
        <dbReference type="ChEBI" id="CHEBI:57967"/>
        <dbReference type="EC" id="3.2.2.6"/>
    </reaction>
    <physiologicalReaction direction="left-to-right" evidence="7">
        <dbReference type="Rhea" id="RHEA:16302"/>
    </physiologicalReaction>
</comment>
<evidence type="ECO:0000256" key="3">
    <source>
        <dbReference type="ARBA" id="ARBA00022737"/>
    </source>
</evidence>
<dbReference type="InterPro" id="IPR042197">
    <property type="entry name" value="Apaf_helical"/>
</dbReference>
<evidence type="ECO:0000313" key="11">
    <source>
        <dbReference type="Proteomes" id="UP000091857"/>
    </source>
</evidence>
<dbReference type="FunFam" id="3.40.50.10140:FF:000007">
    <property type="entry name" value="Disease resistance protein (TIR-NBS-LRR class)"/>
    <property type="match status" value="1"/>
</dbReference>
<keyword evidence="5" id="KW-0611">Plant defense</keyword>
<keyword evidence="2" id="KW-0433">Leucine-rich repeat</keyword>
<evidence type="ECO:0000256" key="7">
    <source>
        <dbReference type="ARBA" id="ARBA00047304"/>
    </source>
</evidence>
<keyword evidence="8" id="KW-1133">Transmembrane helix</keyword>
<dbReference type="GO" id="GO:0061809">
    <property type="term" value="F:NAD+ nucleosidase activity, cyclic ADP-ribose generating"/>
    <property type="evidence" value="ECO:0007669"/>
    <property type="project" value="UniProtKB-EC"/>
</dbReference>
<dbReference type="Gene3D" id="3.40.50.300">
    <property type="entry name" value="P-loop containing nucleotide triphosphate hydrolases"/>
    <property type="match status" value="1"/>
</dbReference>
<keyword evidence="3" id="KW-0677">Repeat</keyword>
<dbReference type="SUPFAM" id="SSF52058">
    <property type="entry name" value="L domain-like"/>
    <property type="match status" value="1"/>
</dbReference>
<dbReference type="InterPro" id="IPR011713">
    <property type="entry name" value="Leu-rich_rpt_3"/>
</dbReference>
<sequence length="1121" mass="127075">MASASSFTLPCKTPFEVFLSFRRPDTGESFTSHLYKALSDENIQTFIDKGLERGKEIESSLLKGIEESEISVIVFSKGYASSPWCLDELVKILECRRTMGRIVLPIFYRVDPSDVESQSGIFGDGFRENEEQHMESTLRVQRWRSALKEAASISGWDSKEHRPESVLVEAVVKAVKENLSTLSQMSPVDSNGFVGIESSIEQIQSLLCIESEEIRFVGIWGMGGIGKSTCAEILYHSISDKFNASCFLTNVKETLKKAGSISMLRAILSKVLKHGDVDIETPNILPASIARKLRRRKVLIVLDDVNEDSLIVNGNWFGPGSRIIVTSRDLQVLKTRVDEQYIYEIQALSHYDALQLFSLNATRQKLPPLDYMEFSEKVVKYAQGLPLALKVIGSHLYKRPKREWEIALDKLTKCPDSNIQKILKISYDELEEIEKDVFLDIACFFKGENKCQVENYLVGSYGVATNWGMIRLVDKYLITIVHNKLEMHDLIQEIGQDIARREGSRLLNTKDFQRLLTTNKGKSKVKGIFLDMSKMEKLHIDEEAFSGLDNLKYLKVYRSSCNYGDAGFIFDSNYLQYLPNELRLLYWEEYPCELLPTSFLAENLVELSLPSSNIKRLWSGDQAPQKLKYLDLFRCKQLIELPNLSSATNLKSISLVSCKSLVEIPSSIQHLSNLTSLDLDGCKNLKSVPSLSKLESLEYLSLSWCSNINIVPDLPMGIKEVYSYDSGIEELSSSMECLSSLVHLGMGECVKLKTLPSSMSLLKCLRWLDLNGCLGLVEIPDDIVSLSLLEKLSLDNCNRLQGLPELPCRLGILRAGNCTLLETTVSTSYINLPKYSGRKNYEFNYCNCVNLNQNSRCNIVKDARLRIEQLATNNTESGVGFFVGLPGSEIPRWFSYENPRSSMDIRFPFGCFNSMFLGFAFSAILSFEVPVIAAKMLLNCKCNFKNVKGGERDFSIIEYFPPVTVPESDHLFLWYKHYTYSDDLCNVKEATFTFTAELLNYNFDQLECEKYKLKVKICGVHLMYGNEEVNKCKPSRAETSLSLHCGETNPNFKESVLETESNDKNIRLDYLSSNQTNAFTDGRSACEKEEPLCLNVYSSNAEDECGYNETMLPFYHYLWMS</sequence>
<keyword evidence="8" id="KW-0472">Membrane</keyword>
<proteinExistence type="predicted"/>
<dbReference type="InterPro" id="IPR032675">
    <property type="entry name" value="LRR_dom_sf"/>
</dbReference>
<evidence type="ECO:0000313" key="10">
    <source>
        <dbReference type="EMBL" id="OAY58771.1"/>
    </source>
</evidence>
<dbReference type="OrthoDB" id="1936883at2759"/>
<evidence type="ECO:0000256" key="5">
    <source>
        <dbReference type="ARBA" id="ARBA00022821"/>
    </source>
</evidence>
<evidence type="ECO:0000256" key="4">
    <source>
        <dbReference type="ARBA" id="ARBA00022801"/>
    </source>
</evidence>
<dbReference type="PRINTS" id="PR00364">
    <property type="entry name" value="DISEASERSIST"/>
</dbReference>
<dbReference type="Gene3D" id="3.40.50.10140">
    <property type="entry name" value="Toll/interleukin-1 receptor homology (TIR) domain"/>
    <property type="match status" value="1"/>
</dbReference>
<dbReference type="Proteomes" id="UP000091857">
    <property type="component" value="Chromosome 2"/>
</dbReference>